<organism evidence="1 2">
    <name type="scientific">Sphagnum jensenii</name>
    <dbReference type="NCBI Taxonomy" id="128206"/>
    <lineage>
        <taxon>Eukaryota</taxon>
        <taxon>Viridiplantae</taxon>
        <taxon>Streptophyta</taxon>
        <taxon>Embryophyta</taxon>
        <taxon>Bryophyta</taxon>
        <taxon>Sphagnophytina</taxon>
        <taxon>Sphagnopsida</taxon>
        <taxon>Sphagnales</taxon>
        <taxon>Sphagnaceae</taxon>
        <taxon>Sphagnum</taxon>
    </lineage>
</organism>
<keyword evidence="2" id="KW-1185">Reference proteome</keyword>
<reference evidence="1" key="1">
    <citation type="submission" date="2024-02" db="EMBL/GenBank/DDBJ databases">
        <authorList>
            <consortium name="ELIXIR-Norway"/>
            <consortium name="Elixir Norway"/>
        </authorList>
    </citation>
    <scope>NUCLEOTIDE SEQUENCE</scope>
</reference>
<protein>
    <submittedName>
        <fullName evidence="1">Uncharacterized protein</fullName>
    </submittedName>
</protein>
<gene>
    <name evidence="1" type="ORF">CSSPJE1EN1_LOCUS12930</name>
</gene>
<proteinExistence type="predicted"/>
<evidence type="ECO:0000313" key="2">
    <source>
        <dbReference type="Proteomes" id="UP001497444"/>
    </source>
</evidence>
<name>A0ABP0WLZ5_9BRYO</name>
<dbReference type="EMBL" id="OZ020114">
    <property type="protein sequence ID" value="CAK9267452.1"/>
    <property type="molecule type" value="Genomic_DNA"/>
</dbReference>
<dbReference type="Proteomes" id="UP001497444">
    <property type="component" value="Chromosome 19"/>
</dbReference>
<evidence type="ECO:0000313" key="1">
    <source>
        <dbReference type="EMBL" id="CAK9267452.1"/>
    </source>
</evidence>
<sequence length="110" mass="12167">MMASSSLQELHLFCCVESSSSPPRPPLHKKTTTTRSWRSAKDLQSAVVHLPRAQFSDAIAALKDQGRHECEHGGCTKSVQQDAIMDCCLLDCPDYKTCEMWTRAQGIGTL</sequence>
<accession>A0ABP0WLZ5</accession>